<evidence type="ECO:0000313" key="1">
    <source>
        <dbReference type="EMBL" id="NNU63306.1"/>
    </source>
</evidence>
<reference evidence="1 2" key="1">
    <citation type="submission" date="2020-05" db="EMBL/GenBank/DDBJ databases">
        <title>Draft Genome Sequence of Ochrobactrum soli Isolated from Stable Fly Gut.</title>
        <authorList>
            <person name="Pileggi M.T."/>
            <person name="Vazhakkala L.J."/>
            <person name="Wong C.N."/>
        </authorList>
    </citation>
    <scope>NUCLEOTIDE SEQUENCE [LARGE SCALE GENOMIC DNA]</scope>
    <source>
        <strain evidence="1 2">MTP-C0764</strain>
    </source>
</reference>
<dbReference type="Proteomes" id="UP000574931">
    <property type="component" value="Unassembled WGS sequence"/>
</dbReference>
<sequence>MPPIRDDAQAACFHVKLGCFSAGMLAAKMAERDTKQRDGAQTESENRMHLVRRAILTGLASLSFGFYSSATESFAQAADGAVVAQTENVGERPAPATDSFGGTQFILSGDPIVPPRAYSKGTDLPRAQDYDANESGSIYDILFIGIEKDKMQFEIRGYSGHDLQHPASGQTMEFPVAQSSIEIRDLTIKIEEVTPGSLTYKVQPLK</sequence>
<evidence type="ECO:0000313" key="2">
    <source>
        <dbReference type="Proteomes" id="UP000574931"/>
    </source>
</evidence>
<name>A0A849KYV6_9HYPH</name>
<gene>
    <name evidence="1" type="ORF">HKX02_24055</name>
</gene>
<dbReference type="EMBL" id="JABFCY010000023">
    <property type="protein sequence ID" value="NNU63306.1"/>
    <property type="molecule type" value="Genomic_DNA"/>
</dbReference>
<organism evidence="1 2">
    <name type="scientific">Ochrobactrum soli</name>
    <dbReference type="NCBI Taxonomy" id="2448455"/>
    <lineage>
        <taxon>Bacteria</taxon>
        <taxon>Pseudomonadati</taxon>
        <taxon>Pseudomonadota</taxon>
        <taxon>Alphaproteobacteria</taxon>
        <taxon>Hyphomicrobiales</taxon>
        <taxon>Brucellaceae</taxon>
        <taxon>Brucella/Ochrobactrum group</taxon>
        <taxon>Ochrobactrum</taxon>
    </lineage>
</organism>
<protein>
    <submittedName>
        <fullName evidence="1">Uncharacterized protein</fullName>
    </submittedName>
</protein>
<accession>A0A849KYV6</accession>
<comment type="caution">
    <text evidence="1">The sequence shown here is derived from an EMBL/GenBank/DDBJ whole genome shotgun (WGS) entry which is preliminary data.</text>
</comment>
<dbReference type="AlphaFoldDB" id="A0A849KYV6"/>
<dbReference type="RefSeq" id="WP_171319609.1">
    <property type="nucleotide sequence ID" value="NZ_JABFCY010000023.1"/>
</dbReference>
<proteinExistence type="predicted"/>
<keyword evidence="2" id="KW-1185">Reference proteome</keyword>